<sequence>MTSLKAFLDQQFKIKDLGTVYYFLGLKVSHLPHGLLVNQHKYLKELLSEFHCSSASPVMTPFELSIKLTSTSGDVLVDPSPYRRLIGKLIILQYTRPDISFSVQHLSQFLNAPRTAHMHAALHVLRYLVKDPARGILFNRNKNFSLQAFSDSRLSTGLLRKTMAEAWLVRLFV</sequence>
<evidence type="ECO:0000313" key="1">
    <source>
        <dbReference type="RefSeq" id="XP_016499066.1"/>
    </source>
</evidence>
<proteinExistence type="predicted"/>
<dbReference type="RefSeq" id="XP_016499066.1">
    <property type="nucleotide sequence ID" value="XM_016643580.1"/>
</dbReference>
<dbReference type="SUPFAM" id="SSF56672">
    <property type="entry name" value="DNA/RNA polymerases"/>
    <property type="match status" value="1"/>
</dbReference>
<dbReference type="STRING" id="4097.A0A1S4CD83"/>
<dbReference type="OrthoDB" id="414945at2759"/>
<dbReference type="PANTHER" id="PTHR11439:SF470">
    <property type="entry name" value="CYSTEINE-RICH RLK (RECEPTOR-LIKE PROTEIN KINASE) 8"/>
    <property type="match status" value="1"/>
</dbReference>
<dbReference type="KEGG" id="nta:107817710"/>
<gene>
    <name evidence="1" type="primary">LOC107817710</name>
</gene>
<dbReference type="PANTHER" id="PTHR11439">
    <property type="entry name" value="GAG-POL-RELATED RETROTRANSPOSON"/>
    <property type="match status" value="1"/>
</dbReference>
<organism evidence="1">
    <name type="scientific">Nicotiana tabacum</name>
    <name type="common">Common tobacco</name>
    <dbReference type="NCBI Taxonomy" id="4097"/>
    <lineage>
        <taxon>Eukaryota</taxon>
        <taxon>Viridiplantae</taxon>
        <taxon>Streptophyta</taxon>
        <taxon>Embryophyta</taxon>
        <taxon>Tracheophyta</taxon>
        <taxon>Spermatophyta</taxon>
        <taxon>Magnoliopsida</taxon>
        <taxon>eudicotyledons</taxon>
        <taxon>Gunneridae</taxon>
        <taxon>Pentapetalae</taxon>
        <taxon>asterids</taxon>
        <taxon>lamiids</taxon>
        <taxon>Solanales</taxon>
        <taxon>Solanaceae</taxon>
        <taxon>Nicotianoideae</taxon>
        <taxon>Nicotianeae</taxon>
        <taxon>Nicotiana</taxon>
    </lineage>
</organism>
<dbReference type="AlphaFoldDB" id="A0A1S4CD83"/>
<dbReference type="InterPro" id="IPR043502">
    <property type="entry name" value="DNA/RNA_pol_sf"/>
</dbReference>
<dbReference type="PaxDb" id="4097-A0A1S4CD83"/>
<accession>A0A1S4CD83</accession>
<name>A0A1S4CD83_TOBAC</name>
<protein>
    <submittedName>
        <fullName evidence="1">Uncharacterized mitochondrial protein AtMg00810-like</fullName>
    </submittedName>
</protein>
<reference evidence="1" key="1">
    <citation type="submission" date="2025-08" db="UniProtKB">
        <authorList>
            <consortium name="RefSeq"/>
        </authorList>
    </citation>
    <scope>IDENTIFICATION</scope>
</reference>